<comment type="function">
    <text evidence="4">Nucleoside triphosphate pyrophosphatase that hydrolyzes dTTP and UTP. May have a dual role in cell division arrest and in preventing the incorporation of modified nucleotides into cellular nucleic acids.</text>
</comment>
<organism evidence="5 6">
    <name type="scientific">Hyunsoonleella jejuensis</name>
    <dbReference type="NCBI Taxonomy" id="419940"/>
    <lineage>
        <taxon>Bacteria</taxon>
        <taxon>Pseudomonadati</taxon>
        <taxon>Bacteroidota</taxon>
        <taxon>Flavobacteriia</taxon>
        <taxon>Flavobacteriales</taxon>
        <taxon>Flavobacteriaceae</taxon>
    </lineage>
</organism>
<comment type="cofactor">
    <cofactor evidence="1 4">
        <name>a divalent metal cation</name>
        <dbReference type="ChEBI" id="CHEBI:60240"/>
    </cofactor>
</comment>
<keyword evidence="6" id="KW-1185">Reference proteome</keyword>
<dbReference type="Proteomes" id="UP000198999">
    <property type="component" value="Unassembled WGS sequence"/>
</dbReference>
<comment type="similarity">
    <text evidence="4">Belongs to the Maf family. YhdE subfamily.</text>
</comment>
<dbReference type="GO" id="GO:0009117">
    <property type="term" value="P:nucleotide metabolic process"/>
    <property type="evidence" value="ECO:0007669"/>
    <property type="project" value="UniProtKB-KW"/>
</dbReference>
<dbReference type="GO" id="GO:0005737">
    <property type="term" value="C:cytoplasm"/>
    <property type="evidence" value="ECO:0007669"/>
    <property type="project" value="UniProtKB-SubCell"/>
</dbReference>
<comment type="subcellular location">
    <subcellularLocation>
        <location evidence="4">Cytoplasm</location>
    </subcellularLocation>
</comment>
<dbReference type="Gene3D" id="3.90.950.10">
    <property type="match status" value="1"/>
</dbReference>
<accession>A0A1H9F567</accession>
<sequence length="216" mass="24996">MDYAIRNAFFTFIQVCYTQLMLKEKLKHHHIILASQSPRRQAFFKDLDVAFEIRLKPVEEEYPARLTHFEISNYLAQLKALPFKNELQPNDILITSDTIVWHQDKALGKPRNEDEAFSILKSLSNATHEVITSVCFTTPQYEKTLHDITKVTFKRLTDEEIEYYISTCEPFDKAGAYGIQDWIGQIGVTKIEGSYFNVMGLPVHLVYKTLNTIADL</sequence>
<dbReference type="STRING" id="419940.SAMN05421824_1375"/>
<dbReference type="SUPFAM" id="SSF52972">
    <property type="entry name" value="ITPase-like"/>
    <property type="match status" value="1"/>
</dbReference>
<dbReference type="PANTHER" id="PTHR43213:SF5">
    <property type="entry name" value="BIFUNCTIONAL DTTP_UTP PYROPHOSPHATASE_METHYLTRANSFERASE PROTEIN-RELATED"/>
    <property type="match status" value="1"/>
</dbReference>
<name>A0A1H9F567_9FLAO</name>
<proteinExistence type="inferred from homology"/>
<evidence type="ECO:0000256" key="4">
    <source>
        <dbReference type="HAMAP-Rule" id="MF_00528"/>
    </source>
</evidence>
<comment type="catalytic activity">
    <reaction evidence="4">
        <text>dTTP + H2O = dTMP + diphosphate + H(+)</text>
        <dbReference type="Rhea" id="RHEA:28534"/>
        <dbReference type="ChEBI" id="CHEBI:15377"/>
        <dbReference type="ChEBI" id="CHEBI:15378"/>
        <dbReference type="ChEBI" id="CHEBI:33019"/>
        <dbReference type="ChEBI" id="CHEBI:37568"/>
        <dbReference type="ChEBI" id="CHEBI:63528"/>
        <dbReference type="EC" id="3.6.1.9"/>
    </reaction>
</comment>
<gene>
    <name evidence="5" type="ORF">SAMN05421824_1375</name>
</gene>
<dbReference type="CDD" id="cd00555">
    <property type="entry name" value="Maf"/>
    <property type="match status" value="1"/>
</dbReference>
<dbReference type="NCBIfam" id="TIGR00172">
    <property type="entry name" value="maf"/>
    <property type="match status" value="1"/>
</dbReference>
<keyword evidence="3 4" id="KW-0546">Nucleotide metabolism</keyword>
<dbReference type="InterPro" id="IPR003697">
    <property type="entry name" value="Maf-like"/>
</dbReference>
<evidence type="ECO:0000313" key="5">
    <source>
        <dbReference type="EMBL" id="SEQ33080.1"/>
    </source>
</evidence>
<dbReference type="AlphaFoldDB" id="A0A1H9F567"/>
<dbReference type="GO" id="GO:0036221">
    <property type="term" value="F:UTP diphosphatase activity"/>
    <property type="evidence" value="ECO:0007669"/>
    <property type="project" value="RHEA"/>
</dbReference>
<evidence type="ECO:0000256" key="2">
    <source>
        <dbReference type="ARBA" id="ARBA00022801"/>
    </source>
</evidence>
<dbReference type="HAMAP" id="MF_00528">
    <property type="entry name" value="Maf"/>
    <property type="match status" value="1"/>
</dbReference>
<dbReference type="GO" id="GO:0036218">
    <property type="term" value="F:dTTP diphosphatase activity"/>
    <property type="evidence" value="ECO:0007669"/>
    <property type="project" value="RHEA"/>
</dbReference>
<dbReference type="InterPro" id="IPR029001">
    <property type="entry name" value="ITPase-like_fam"/>
</dbReference>
<dbReference type="PIRSF" id="PIRSF006305">
    <property type="entry name" value="Maf"/>
    <property type="match status" value="1"/>
</dbReference>
<dbReference type="PANTHER" id="PTHR43213">
    <property type="entry name" value="BIFUNCTIONAL DTTP/UTP PYROPHOSPHATASE/METHYLTRANSFERASE PROTEIN-RELATED"/>
    <property type="match status" value="1"/>
</dbReference>
<evidence type="ECO:0000256" key="1">
    <source>
        <dbReference type="ARBA" id="ARBA00001968"/>
    </source>
</evidence>
<feature type="active site" description="Proton acceptor" evidence="4">
    <location>
        <position position="97"/>
    </location>
</feature>
<comment type="caution">
    <text evidence="4">Lacks conserved residue(s) required for the propagation of feature annotation.</text>
</comment>
<evidence type="ECO:0000256" key="3">
    <source>
        <dbReference type="ARBA" id="ARBA00023080"/>
    </source>
</evidence>
<keyword evidence="4" id="KW-0963">Cytoplasm</keyword>
<protein>
    <recommendedName>
        <fullName evidence="4">dTTP/UTP pyrophosphatase</fullName>
        <shortName evidence="4">dTTPase/UTPase</shortName>
        <ecNumber evidence="4">3.6.1.9</ecNumber>
    </recommendedName>
    <alternativeName>
        <fullName evidence="4">Nucleoside triphosphate pyrophosphatase</fullName>
    </alternativeName>
    <alternativeName>
        <fullName evidence="4">Nucleotide pyrophosphatase</fullName>
        <shortName evidence="4">Nucleotide PPase</shortName>
    </alternativeName>
</protein>
<feature type="site" description="Important for substrate specificity" evidence="4">
    <location>
        <position position="180"/>
    </location>
</feature>
<feature type="site" description="Important for substrate specificity" evidence="4">
    <location>
        <position position="39"/>
    </location>
</feature>
<comment type="catalytic activity">
    <reaction evidence="4">
        <text>UTP + H2O = UMP + diphosphate + H(+)</text>
        <dbReference type="Rhea" id="RHEA:29395"/>
        <dbReference type="ChEBI" id="CHEBI:15377"/>
        <dbReference type="ChEBI" id="CHEBI:15378"/>
        <dbReference type="ChEBI" id="CHEBI:33019"/>
        <dbReference type="ChEBI" id="CHEBI:46398"/>
        <dbReference type="ChEBI" id="CHEBI:57865"/>
        <dbReference type="EC" id="3.6.1.9"/>
    </reaction>
</comment>
<dbReference type="EMBL" id="FOFN01000002">
    <property type="protein sequence ID" value="SEQ33080.1"/>
    <property type="molecule type" value="Genomic_DNA"/>
</dbReference>
<keyword evidence="2 4" id="KW-0378">Hydrolase</keyword>
<dbReference type="EC" id="3.6.1.9" evidence="4"/>
<reference evidence="5 6" key="1">
    <citation type="submission" date="2016-10" db="EMBL/GenBank/DDBJ databases">
        <authorList>
            <person name="de Groot N.N."/>
        </authorList>
    </citation>
    <scope>NUCLEOTIDE SEQUENCE [LARGE SCALE GENOMIC DNA]</scope>
    <source>
        <strain evidence="5 6">DSM 21035</strain>
    </source>
</reference>
<evidence type="ECO:0000313" key="6">
    <source>
        <dbReference type="Proteomes" id="UP000198999"/>
    </source>
</evidence>
<dbReference type="Pfam" id="PF02545">
    <property type="entry name" value="Maf"/>
    <property type="match status" value="1"/>
</dbReference>
<feature type="site" description="Important for substrate specificity" evidence="4">
    <location>
        <position position="98"/>
    </location>
</feature>